<protein>
    <submittedName>
        <fullName evidence="2">Uncharacterized protein</fullName>
    </submittedName>
</protein>
<name>M5U5F8_9BACT</name>
<proteinExistence type="predicted"/>
<dbReference type="PATRIC" id="fig|1263870.3.peg.2119"/>
<dbReference type="EMBL" id="ANOH01000141">
    <property type="protein sequence ID" value="EMI56514.1"/>
    <property type="molecule type" value="Genomic_DNA"/>
</dbReference>
<reference evidence="2 3" key="1">
    <citation type="journal article" date="2013" name="Mar. Genomics">
        <title>Expression of sulfatases in Rhodopirellula baltica and the diversity of sulfatases in the genus Rhodopirellula.</title>
        <authorList>
            <person name="Wegner C.E."/>
            <person name="Richter-Heitmann T."/>
            <person name="Klindworth A."/>
            <person name="Klockow C."/>
            <person name="Richter M."/>
            <person name="Achstetter T."/>
            <person name="Glockner F.O."/>
            <person name="Harder J."/>
        </authorList>
    </citation>
    <scope>NUCLEOTIDE SEQUENCE [LARGE SCALE GENOMIC DNA]</scope>
    <source>
        <strain evidence="2 3">SM41</strain>
    </source>
</reference>
<dbReference type="Proteomes" id="UP000011885">
    <property type="component" value="Unassembled WGS sequence"/>
</dbReference>
<sequence length="56" mass="6255">MKQKRRHRPIEKKDAGNGIGKRLDRAKREGKLVGTKRCLIMAGESAELQNLIGQIG</sequence>
<evidence type="ECO:0000256" key="1">
    <source>
        <dbReference type="SAM" id="MobiDB-lite"/>
    </source>
</evidence>
<feature type="compositionally biased region" description="Basic residues" evidence="1">
    <location>
        <begin position="1"/>
        <end position="10"/>
    </location>
</feature>
<gene>
    <name evidence="2" type="ORF">RSSM_01987</name>
</gene>
<comment type="caution">
    <text evidence="2">The sequence shown here is derived from an EMBL/GenBank/DDBJ whole genome shotgun (WGS) entry which is preliminary data.</text>
</comment>
<evidence type="ECO:0000313" key="3">
    <source>
        <dbReference type="Proteomes" id="UP000011885"/>
    </source>
</evidence>
<feature type="compositionally biased region" description="Basic and acidic residues" evidence="1">
    <location>
        <begin position="11"/>
        <end position="25"/>
    </location>
</feature>
<keyword evidence="3" id="KW-1185">Reference proteome</keyword>
<accession>M5U5F8</accession>
<feature type="region of interest" description="Disordered" evidence="1">
    <location>
        <begin position="1"/>
        <end position="25"/>
    </location>
</feature>
<dbReference type="AlphaFoldDB" id="M5U5F8"/>
<evidence type="ECO:0000313" key="2">
    <source>
        <dbReference type="EMBL" id="EMI56514.1"/>
    </source>
</evidence>
<organism evidence="2 3">
    <name type="scientific">Rhodopirellula sallentina SM41</name>
    <dbReference type="NCBI Taxonomy" id="1263870"/>
    <lineage>
        <taxon>Bacteria</taxon>
        <taxon>Pseudomonadati</taxon>
        <taxon>Planctomycetota</taxon>
        <taxon>Planctomycetia</taxon>
        <taxon>Pirellulales</taxon>
        <taxon>Pirellulaceae</taxon>
        <taxon>Rhodopirellula</taxon>
    </lineage>
</organism>